<dbReference type="InterPro" id="IPR038402">
    <property type="entry name" value="PvuII_sf"/>
</dbReference>
<sequence length="217" mass="26236">MTVQDDARENQLIKLFQLEQPPNRRRNDTDALLNYKGKTFYFELKSTTKNSVITVRDFGIEHIKKWQNKHWIIGFYDQETNLKYCHYASPKEMSKWIKEKEQYIAGDFKLAQLVPNLINLQVMYNIVGEKQYYTIQDAKKIQKRQYTLEEYHQLMDRENGYSPQRMLQIIRDRCEYIMRRGSTLNNPHIPASYFNGWEKIIDNRASKLRQYLDQYLD</sequence>
<reference evidence="1 2" key="2">
    <citation type="submission" date="2013-09" db="EMBL/GenBank/DDBJ databases">
        <title>Whole genome comparison of six Crocosphaera watsonii strains with differing phenotypes.</title>
        <authorList>
            <person name="Bench S.R."/>
            <person name="Heller P."/>
            <person name="Frank I."/>
            <person name="Arciniega M."/>
            <person name="Shilova I.N."/>
            <person name="Zehr J.P."/>
        </authorList>
    </citation>
    <scope>NUCLEOTIDE SEQUENCE [LARGE SCALE GENOMIC DNA]</scope>
    <source>
        <strain evidence="1 2">WH 8502</strain>
    </source>
</reference>
<proteinExistence type="predicted"/>
<dbReference type="RefSeq" id="WP_021830512.1">
    <property type="nucleotide sequence ID" value="NZ_CAQK01000397.1"/>
</dbReference>
<comment type="caution">
    <text evidence="1">The sequence shown here is derived from an EMBL/GenBank/DDBJ whole genome shotgun (WGS) entry which is preliminary data.</text>
</comment>
<evidence type="ECO:0000313" key="2">
    <source>
        <dbReference type="Proteomes" id="UP000018348"/>
    </source>
</evidence>
<protein>
    <submittedName>
        <fullName evidence="1">Uncharacterized protein</fullName>
    </submittedName>
</protein>
<accession>T2IE28</accession>
<dbReference type="AlphaFoldDB" id="T2IE28"/>
<dbReference type="Gene3D" id="3.40.210.10">
    <property type="entry name" value="PVUII Endonuclease, subunit A"/>
    <property type="match status" value="1"/>
</dbReference>
<dbReference type="EMBL" id="CAQK01000397">
    <property type="protein sequence ID" value="CCQ51077.1"/>
    <property type="molecule type" value="Genomic_DNA"/>
</dbReference>
<dbReference type="Proteomes" id="UP000018348">
    <property type="component" value="Unassembled WGS sequence"/>
</dbReference>
<organism evidence="1 2">
    <name type="scientific">Crocosphaera watsonii WH 8502</name>
    <dbReference type="NCBI Taxonomy" id="423474"/>
    <lineage>
        <taxon>Bacteria</taxon>
        <taxon>Bacillati</taxon>
        <taxon>Cyanobacteriota</taxon>
        <taxon>Cyanophyceae</taxon>
        <taxon>Oscillatoriophycideae</taxon>
        <taxon>Chroococcales</taxon>
        <taxon>Aphanothecaceae</taxon>
        <taxon>Crocosphaera</taxon>
    </lineage>
</organism>
<evidence type="ECO:0000313" key="1">
    <source>
        <dbReference type="EMBL" id="CCQ51077.1"/>
    </source>
</evidence>
<reference evidence="1 2" key="1">
    <citation type="submission" date="2013-01" db="EMBL/GenBank/DDBJ databases">
        <authorList>
            <person name="Bench S."/>
        </authorList>
    </citation>
    <scope>NUCLEOTIDE SEQUENCE [LARGE SCALE GENOMIC DNA]</scope>
    <source>
        <strain evidence="1 2">WH 8502</strain>
    </source>
</reference>
<name>T2IE28_CROWT</name>
<gene>
    <name evidence="1" type="ORF">CWATWH8502_2392</name>
</gene>